<gene>
    <name evidence="14" type="primary">trkG</name>
    <name evidence="14" type="ORF">NCTC13149_01793</name>
</gene>
<feature type="transmembrane region" description="Helical" evidence="13">
    <location>
        <begin position="181"/>
        <end position="200"/>
    </location>
</feature>
<evidence type="ECO:0000256" key="12">
    <source>
        <dbReference type="PIRSR" id="PIRSR006247-1"/>
    </source>
</evidence>
<feature type="transmembrane region" description="Helical" evidence="13">
    <location>
        <begin position="12"/>
        <end position="31"/>
    </location>
</feature>
<evidence type="ECO:0000256" key="9">
    <source>
        <dbReference type="ARBA" id="ARBA00022989"/>
    </source>
</evidence>
<comment type="subcellular location">
    <subcellularLocation>
        <location evidence="1">Cell inner membrane</location>
        <topology evidence="1">Multi-pass membrane protein</topology>
    </subcellularLocation>
</comment>
<evidence type="ECO:0000256" key="10">
    <source>
        <dbReference type="ARBA" id="ARBA00023065"/>
    </source>
</evidence>
<dbReference type="GO" id="GO:0046872">
    <property type="term" value="F:metal ion binding"/>
    <property type="evidence" value="ECO:0007669"/>
    <property type="project" value="UniProtKB-KW"/>
</dbReference>
<reference evidence="14 15" key="1">
    <citation type="submission" date="2018-06" db="EMBL/GenBank/DDBJ databases">
        <authorList>
            <consortium name="Pathogen Informatics"/>
            <person name="Doyle S."/>
        </authorList>
    </citation>
    <scope>NUCLEOTIDE SEQUENCE [LARGE SCALE GENOMIC DNA]</scope>
    <source>
        <strain evidence="14 15">NCTC13149</strain>
    </source>
</reference>
<accession>A0A379C6Z8</accession>
<feature type="transmembrane region" description="Helical" evidence="13">
    <location>
        <begin position="68"/>
        <end position="89"/>
    </location>
</feature>
<feature type="transmembrane region" description="Helical" evidence="13">
    <location>
        <begin position="130"/>
        <end position="152"/>
    </location>
</feature>
<keyword evidence="3" id="KW-0813">Transport</keyword>
<dbReference type="STRING" id="1122949.GCA_000378725_00035"/>
<evidence type="ECO:0000256" key="13">
    <source>
        <dbReference type="SAM" id="Phobius"/>
    </source>
</evidence>
<dbReference type="AlphaFoldDB" id="A0A379C6Z8"/>
<feature type="transmembrane region" description="Helical" evidence="13">
    <location>
        <begin position="226"/>
        <end position="249"/>
    </location>
</feature>
<keyword evidence="7 13" id="KW-0812">Transmembrane</keyword>
<dbReference type="GO" id="GO:0015379">
    <property type="term" value="F:potassium:chloride symporter activity"/>
    <property type="evidence" value="ECO:0007669"/>
    <property type="project" value="InterPro"/>
</dbReference>
<feature type="transmembrane region" description="Helical" evidence="13">
    <location>
        <begin position="37"/>
        <end position="56"/>
    </location>
</feature>
<evidence type="ECO:0000256" key="8">
    <source>
        <dbReference type="ARBA" id="ARBA00022958"/>
    </source>
</evidence>
<dbReference type="InterPro" id="IPR003445">
    <property type="entry name" value="Cat_transpt"/>
</dbReference>
<evidence type="ECO:0000313" key="14">
    <source>
        <dbReference type="EMBL" id="SUB57931.1"/>
    </source>
</evidence>
<dbReference type="PANTHER" id="PTHR32024">
    <property type="entry name" value="TRK SYSTEM POTASSIUM UPTAKE PROTEIN TRKG-RELATED"/>
    <property type="match status" value="1"/>
</dbReference>
<feature type="binding site" evidence="12">
    <location>
        <position position="109"/>
    </location>
    <ligand>
        <name>K(+)</name>
        <dbReference type="ChEBI" id="CHEBI:29103"/>
    </ligand>
</feature>
<feature type="transmembrane region" description="Helical" evidence="13">
    <location>
        <begin position="328"/>
        <end position="356"/>
    </location>
</feature>
<dbReference type="PANTHER" id="PTHR32024:SF2">
    <property type="entry name" value="TRK SYSTEM POTASSIUM UPTAKE PROTEIN TRKG-RELATED"/>
    <property type="match status" value="1"/>
</dbReference>
<evidence type="ECO:0000256" key="3">
    <source>
        <dbReference type="ARBA" id="ARBA00022448"/>
    </source>
</evidence>
<evidence type="ECO:0000256" key="4">
    <source>
        <dbReference type="ARBA" id="ARBA00022475"/>
    </source>
</evidence>
<keyword evidence="11 13" id="KW-0472">Membrane</keyword>
<comment type="similarity">
    <text evidence="2">Belongs to the TrkH potassium transport family.</text>
</comment>
<feature type="transmembrane region" description="Helical" evidence="13">
    <location>
        <begin position="390"/>
        <end position="410"/>
    </location>
</feature>
<evidence type="ECO:0000256" key="6">
    <source>
        <dbReference type="ARBA" id="ARBA00022538"/>
    </source>
</evidence>
<keyword evidence="6" id="KW-0633">Potassium transport</keyword>
<keyword evidence="5" id="KW-0997">Cell inner membrane</keyword>
<feature type="binding site" evidence="12">
    <location>
        <position position="108"/>
    </location>
    <ligand>
        <name>K(+)</name>
        <dbReference type="ChEBI" id="CHEBI:29103"/>
    </ligand>
</feature>
<dbReference type="Proteomes" id="UP000255517">
    <property type="component" value="Unassembled WGS sequence"/>
</dbReference>
<organism evidence="14 15">
    <name type="scientific">Peptoniphilus lacrimalis</name>
    <dbReference type="NCBI Taxonomy" id="33031"/>
    <lineage>
        <taxon>Bacteria</taxon>
        <taxon>Bacillati</taxon>
        <taxon>Bacillota</taxon>
        <taxon>Tissierellia</taxon>
        <taxon>Tissierellales</taxon>
        <taxon>Peptoniphilaceae</taxon>
        <taxon>Peptoniphilus</taxon>
    </lineage>
</organism>
<dbReference type="OrthoDB" id="9810952at2"/>
<protein>
    <submittedName>
        <fullName evidence="14">Trk system potassium uptake protein trkG</fullName>
    </submittedName>
</protein>
<dbReference type="RefSeq" id="WP_019034126.1">
    <property type="nucleotide sequence ID" value="NZ_UGSZ01000001.1"/>
</dbReference>
<name>A0A379C6Z8_9FIRM</name>
<keyword evidence="9 13" id="KW-1133">Transmembrane helix</keyword>
<keyword evidence="12" id="KW-0479">Metal-binding</keyword>
<dbReference type="Pfam" id="PF02386">
    <property type="entry name" value="TrkH"/>
    <property type="match status" value="1"/>
</dbReference>
<evidence type="ECO:0000256" key="5">
    <source>
        <dbReference type="ARBA" id="ARBA00022519"/>
    </source>
</evidence>
<keyword evidence="10" id="KW-0406">Ion transport</keyword>
<feature type="binding site" evidence="12">
    <location>
        <position position="429"/>
    </location>
    <ligand>
        <name>K(+)</name>
        <dbReference type="ChEBI" id="CHEBI:29103"/>
    </ligand>
</feature>
<evidence type="ECO:0000256" key="1">
    <source>
        <dbReference type="ARBA" id="ARBA00004429"/>
    </source>
</evidence>
<feature type="binding site" evidence="12">
    <location>
        <position position="217"/>
    </location>
    <ligand>
        <name>K(+)</name>
        <dbReference type="ChEBI" id="CHEBI:29103"/>
    </ligand>
</feature>
<dbReference type="InterPro" id="IPR004772">
    <property type="entry name" value="TrkH"/>
</dbReference>
<dbReference type="EMBL" id="UGSZ01000001">
    <property type="protein sequence ID" value="SUB57931.1"/>
    <property type="molecule type" value="Genomic_DNA"/>
</dbReference>
<feature type="transmembrane region" description="Helical" evidence="13">
    <location>
        <begin position="451"/>
        <end position="471"/>
    </location>
</feature>
<feature type="binding site" evidence="12">
    <location>
        <position position="311"/>
    </location>
    <ligand>
        <name>K(+)</name>
        <dbReference type="ChEBI" id="CHEBI:29103"/>
    </ligand>
</feature>
<dbReference type="GO" id="GO:0005886">
    <property type="term" value="C:plasma membrane"/>
    <property type="evidence" value="ECO:0007669"/>
    <property type="project" value="UniProtKB-SubCell"/>
</dbReference>
<evidence type="ECO:0000256" key="2">
    <source>
        <dbReference type="ARBA" id="ARBA00009137"/>
    </source>
</evidence>
<keyword evidence="8 12" id="KW-0630">Potassium</keyword>
<dbReference type="PIRSF" id="PIRSF006247">
    <property type="entry name" value="TrkH"/>
    <property type="match status" value="1"/>
</dbReference>
<evidence type="ECO:0000256" key="11">
    <source>
        <dbReference type="ARBA" id="ARBA00023136"/>
    </source>
</evidence>
<proteinExistence type="inferred from homology"/>
<sequence>MNRSLIVKILGIILLIESFFMIPSLAISLYMQDGSSIGFIITIILLIIVGALTRFIETKHRTLAPADGLVIVTYAWILVSIFGSLPLIIDMNMSFPDAFFEIVSGFTTTGASVINNIESFPKSVVLWRSITHWIGGMGILVFTVSLLPKLGVGGFQIFKRESPGPVKGKIEAKTSDTAKKLYIIYVVITILLFLCLKFFGMDVFDALVHTLGVVGTGGFSSKNTSIMGYSTPIIFTMSFFMIVCGNNFSIYYSLYRRRFNEIIKNEELRLYLFITIAAILLISIDLYLKGVASPFKSFRDATFQVTSIESTSGFVSTDYDLWPSFSKYILFVLMFIGSCAGSTAGGLKVIRIVVLFKSIKREIKRVIHPRAILPISLNGRILSEELVQGINGFFGIYMIVFVFSVGLITLSGEDLITSMSSVVTMLSNVGPGFASVGPTKNFYYFNDFFKIYFAFLMLLGRLEFFTVLAIFSRKRYFKEKVLK</sequence>
<feature type="binding site" evidence="12">
    <location>
        <position position="428"/>
    </location>
    <ligand>
        <name>K(+)</name>
        <dbReference type="ChEBI" id="CHEBI:29103"/>
    </ligand>
</feature>
<feature type="transmembrane region" description="Helical" evidence="13">
    <location>
        <begin position="270"/>
        <end position="288"/>
    </location>
</feature>
<evidence type="ECO:0000313" key="15">
    <source>
        <dbReference type="Proteomes" id="UP000255517"/>
    </source>
</evidence>
<keyword evidence="4" id="KW-1003">Cell membrane</keyword>
<evidence type="ECO:0000256" key="7">
    <source>
        <dbReference type="ARBA" id="ARBA00022692"/>
    </source>
</evidence>